<sequence length="394" mass="42394">MEYPEVTQAVGSGLSWLCYRNVTFSGGGMSLTVLTGAMTGDVANVTFDGCTWRDGAVLVLAGSADSAVGSLNIAVTGNTFDDALLSPEGAFPPRTNITISGNQFTLTRTVSPPGLTLGSPSCVAMNELWVANHSAVVFSGNTFRPVAAYSSAIYIVDSSLRVSWDSLFAVVRNTFATGGANSVVVRLGGSWASASLEVLNNSAVVVQGNVVSKPLLYFMLFPWSLRVESRSAVVFGGNLMQGATAVFAVASNAYVYYDSWVQVSGNLCRGSPGLAFAFLGGALSLRNSALSVSRNEFRSDTNTPTALRIADMAQRPLKRIDCGRLQHCERRKGGGLHRPVGVQRHDSELQRPMRPRGIVLPRVYDDDFGCRLRLHVRGGRPRRRVPARRRPLER</sequence>
<dbReference type="Proteomes" id="UP000284403">
    <property type="component" value="Unassembled WGS sequence"/>
</dbReference>
<keyword evidence="2" id="KW-1185">Reference proteome</keyword>
<proteinExistence type="predicted"/>
<organism evidence="1 2">
    <name type="scientific">Trypanosoma conorhini</name>
    <dbReference type="NCBI Taxonomy" id="83891"/>
    <lineage>
        <taxon>Eukaryota</taxon>
        <taxon>Discoba</taxon>
        <taxon>Euglenozoa</taxon>
        <taxon>Kinetoplastea</taxon>
        <taxon>Metakinetoplastina</taxon>
        <taxon>Trypanosomatida</taxon>
        <taxon>Trypanosomatidae</taxon>
        <taxon>Trypanosoma</taxon>
    </lineage>
</organism>
<gene>
    <name evidence="1" type="ORF">Tco025E_03977</name>
</gene>
<dbReference type="RefSeq" id="XP_029228994.1">
    <property type="nucleotide sequence ID" value="XM_029370893.1"/>
</dbReference>
<dbReference type="EMBL" id="MKKU01000194">
    <property type="protein sequence ID" value="RNF19838.1"/>
    <property type="molecule type" value="Genomic_DNA"/>
</dbReference>
<dbReference type="InterPro" id="IPR012334">
    <property type="entry name" value="Pectin_lyas_fold"/>
</dbReference>
<protein>
    <submittedName>
        <fullName evidence="1">Dispersed gene family protein 1 (DGF-1)</fullName>
    </submittedName>
</protein>
<dbReference type="OrthoDB" id="252310at2759"/>
<dbReference type="AlphaFoldDB" id="A0A3R7L2P3"/>
<dbReference type="Gene3D" id="2.160.20.10">
    <property type="entry name" value="Single-stranded right-handed beta-helix, Pectin lyase-like"/>
    <property type="match status" value="1"/>
</dbReference>
<name>A0A3R7L2P3_9TRYP</name>
<comment type="caution">
    <text evidence="1">The sequence shown here is derived from an EMBL/GenBank/DDBJ whole genome shotgun (WGS) entry which is preliminary data.</text>
</comment>
<dbReference type="InterPro" id="IPR011050">
    <property type="entry name" value="Pectin_lyase_fold/virulence"/>
</dbReference>
<accession>A0A3R7L2P3</accession>
<dbReference type="GeneID" id="40317588"/>
<evidence type="ECO:0000313" key="1">
    <source>
        <dbReference type="EMBL" id="RNF19838.1"/>
    </source>
</evidence>
<reference evidence="1 2" key="1">
    <citation type="journal article" date="2018" name="BMC Genomics">
        <title>Genomic comparison of Trypanosoma conorhini and Trypanosoma rangeli to Trypanosoma cruzi strains of high and low virulence.</title>
        <authorList>
            <person name="Bradwell K.R."/>
            <person name="Koparde V.N."/>
            <person name="Matveyev A.V."/>
            <person name="Serrano M.G."/>
            <person name="Alves J.M."/>
            <person name="Parikh H."/>
            <person name="Huang B."/>
            <person name="Lee V."/>
            <person name="Espinosa-Alvarez O."/>
            <person name="Ortiz P.A."/>
            <person name="Costa-Martins A.G."/>
            <person name="Teixeira M.M."/>
            <person name="Buck G.A."/>
        </authorList>
    </citation>
    <scope>NUCLEOTIDE SEQUENCE [LARGE SCALE GENOMIC DNA]</scope>
    <source>
        <strain evidence="1 2">025E</strain>
    </source>
</reference>
<dbReference type="SUPFAM" id="SSF51126">
    <property type="entry name" value="Pectin lyase-like"/>
    <property type="match status" value="1"/>
</dbReference>
<evidence type="ECO:0000313" key="2">
    <source>
        <dbReference type="Proteomes" id="UP000284403"/>
    </source>
</evidence>